<dbReference type="EMBL" id="OU503058">
    <property type="protein sequence ID" value="CAI9786826.1"/>
    <property type="molecule type" value="Genomic_DNA"/>
</dbReference>
<organism evidence="2 3">
    <name type="scientific">Fraxinus pennsylvanica</name>
    <dbReference type="NCBI Taxonomy" id="56036"/>
    <lineage>
        <taxon>Eukaryota</taxon>
        <taxon>Viridiplantae</taxon>
        <taxon>Streptophyta</taxon>
        <taxon>Embryophyta</taxon>
        <taxon>Tracheophyta</taxon>
        <taxon>Spermatophyta</taxon>
        <taxon>Magnoliopsida</taxon>
        <taxon>eudicotyledons</taxon>
        <taxon>Gunneridae</taxon>
        <taxon>Pentapetalae</taxon>
        <taxon>asterids</taxon>
        <taxon>lamiids</taxon>
        <taxon>Lamiales</taxon>
        <taxon>Oleaceae</taxon>
        <taxon>Oleeae</taxon>
        <taxon>Fraxinus</taxon>
    </lineage>
</organism>
<evidence type="ECO:0000313" key="3">
    <source>
        <dbReference type="Proteomes" id="UP000834106"/>
    </source>
</evidence>
<accession>A0AAD2AF19</accession>
<feature type="region of interest" description="Disordered" evidence="1">
    <location>
        <begin position="83"/>
        <end position="108"/>
    </location>
</feature>
<feature type="compositionally biased region" description="Basic residues" evidence="1">
    <location>
        <begin position="83"/>
        <end position="98"/>
    </location>
</feature>
<evidence type="ECO:0000256" key="1">
    <source>
        <dbReference type="SAM" id="MobiDB-lite"/>
    </source>
</evidence>
<reference evidence="2" key="1">
    <citation type="submission" date="2023-05" db="EMBL/GenBank/DDBJ databases">
        <authorList>
            <person name="Huff M."/>
        </authorList>
    </citation>
    <scope>NUCLEOTIDE SEQUENCE</scope>
</reference>
<protein>
    <submittedName>
        <fullName evidence="2">Uncharacterized protein</fullName>
    </submittedName>
</protein>
<proteinExistence type="predicted"/>
<dbReference type="AlphaFoldDB" id="A0AAD2AF19"/>
<dbReference type="Proteomes" id="UP000834106">
    <property type="component" value="Chromosome 23"/>
</dbReference>
<gene>
    <name evidence="2" type="ORF">FPE_LOCUS34256</name>
</gene>
<evidence type="ECO:0000313" key="2">
    <source>
        <dbReference type="EMBL" id="CAI9786826.1"/>
    </source>
</evidence>
<sequence>MRRAQGVVWKVRFPFSSWTIHGMNSWSPSSELTDSGDSEFGAKVRRNLDSGLRLGLGRANLMLNSVVVDEEELVMRVRRWRKDGTKTRHGKTARRALGGRRLEGNTIT</sequence>
<name>A0AAD2AF19_9LAMI</name>
<keyword evidence="3" id="KW-1185">Reference proteome</keyword>